<feature type="transmembrane region" description="Helical" evidence="3">
    <location>
        <begin position="184"/>
        <end position="205"/>
    </location>
</feature>
<keyword evidence="8" id="KW-0808">Transferase</keyword>
<keyword evidence="3" id="KW-1133">Transmembrane helix</keyword>
<evidence type="ECO:0000259" key="7">
    <source>
        <dbReference type="Pfam" id="PF07696"/>
    </source>
</evidence>
<gene>
    <name evidence="8" type="ORF">F0361_14645</name>
</gene>
<keyword evidence="4" id="KW-0732">Signal</keyword>
<feature type="domain" description="7TM-DISM receptor extracellular" evidence="6">
    <location>
        <begin position="189"/>
        <end position="403"/>
    </location>
</feature>
<feature type="signal peptide" evidence="4">
    <location>
        <begin position="1"/>
        <end position="22"/>
    </location>
</feature>
<feature type="domain" description="7TM-DISM receptor extracellular" evidence="7">
    <location>
        <begin position="71"/>
        <end position="152"/>
    </location>
</feature>
<evidence type="ECO:0000256" key="3">
    <source>
        <dbReference type="SAM" id="Phobius"/>
    </source>
</evidence>
<dbReference type="CDD" id="cd22249">
    <property type="entry name" value="UDM1_RNF168_RNF169-like"/>
    <property type="match status" value="1"/>
</dbReference>
<evidence type="ECO:0000256" key="1">
    <source>
        <dbReference type="SAM" id="Coils"/>
    </source>
</evidence>
<feature type="transmembrane region" description="Helical" evidence="3">
    <location>
        <begin position="345"/>
        <end position="364"/>
    </location>
</feature>
<dbReference type="Gene3D" id="2.60.40.2380">
    <property type="match status" value="1"/>
</dbReference>
<keyword evidence="1" id="KW-0175">Coiled coil</keyword>
<proteinExistence type="predicted"/>
<dbReference type="GO" id="GO:0000155">
    <property type="term" value="F:phosphorelay sensor kinase activity"/>
    <property type="evidence" value="ECO:0007669"/>
    <property type="project" value="InterPro"/>
</dbReference>
<dbReference type="InterPro" id="IPR011623">
    <property type="entry name" value="7TMR_DISM_rcpt_extracell_dom1"/>
</dbReference>
<dbReference type="InterPro" id="IPR036890">
    <property type="entry name" value="HATPase_C_sf"/>
</dbReference>
<protein>
    <submittedName>
        <fullName evidence="8">Histidine kinase</fullName>
    </submittedName>
</protein>
<feature type="transmembrane region" description="Helical" evidence="3">
    <location>
        <begin position="212"/>
        <end position="234"/>
    </location>
</feature>
<dbReference type="InterPro" id="IPR050640">
    <property type="entry name" value="Bact_2-comp_sensor_kinase"/>
</dbReference>
<keyword evidence="3" id="KW-0472">Membrane</keyword>
<accession>A0A5B2TTA7</accession>
<comment type="caution">
    <text evidence="8">The sequence shown here is derived from an EMBL/GenBank/DDBJ whole genome shotgun (WGS) entry which is preliminary data.</text>
</comment>
<dbReference type="Gene3D" id="3.30.565.10">
    <property type="entry name" value="Histidine kinase-like ATPase, C-terminal domain"/>
    <property type="match status" value="1"/>
</dbReference>
<dbReference type="GO" id="GO:0016020">
    <property type="term" value="C:membrane"/>
    <property type="evidence" value="ECO:0007669"/>
    <property type="project" value="InterPro"/>
</dbReference>
<dbReference type="RefSeq" id="WP_154919657.1">
    <property type="nucleotide sequence ID" value="NZ_VUOE01000002.1"/>
</dbReference>
<sequence>MKKIAPVIVFLLVGLCSLSAQIKADSLPSRVDLVGHPEVKALRSTREESLEKILKTDGWKAYDSSFATTPETAIWIKFPLENTTPDTLTTYLFQSGFHMDLYLQNDGEFEHFKNGYLIPLGERSEPKWYFFTTLELLPLQQYQCYIRITNDYKTARSNMPILYSRPDYLDFMDKVRTKEAPSIAFIYTYIISLCCILVFALAFWFRLRKRVYFYYLGYLFFQILYAFAILQATLATIGNLGMYVPQLSITAIETAQFIFIGFYIFFILHLLEIKTFGQNLSKALVGLGILCFIYALLNIFLIHYQGLFSETRSMVSLIVRLIVLPLNVALFIWIILKVRHPLMKYFVMGQSLFFIGAFVSSFVYYNKLHLVPDGMFNFPHSQHIIFQAGLLGEVFCFSIALGEKVFLIQKEKDRASQKLIEQLQQNQIMEEKMRKELDQQVQQKTEELIQLYSEMEKQKEEQIKKSFAERIRDMKMLALRSQMNPHFIFNSLNALKNLVMLSREEDAIQYLDNFSVLLRTILQNSSKNTITVEEELEMLELYLSLEKSRLGEDFSYTIRCDSREALSQFTIPPLLLQPFVENAIWHGLHPSGKPEKKLSVTFDTSQQLQITIEDNGVGRKESGKTKKTHPSAGTRITQERLSLYNHISEAKMHLNILDLENDQGMPEGTRITITYNG</sequence>
<evidence type="ECO:0000313" key="8">
    <source>
        <dbReference type="EMBL" id="KAA2217198.1"/>
    </source>
</evidence>
<feature type="region of interest" description="Disordered" evidence="2">
    <location>
        <begin position="614"/>
        <end position="634"/>
    </location>
</feature>
<dbReference type="InterPro" id="IPR010559">
    <property type="entry name" value="Sig_transdc_His_kin_internal"/>
</dbReference>
<feature type="coiled-coil region" evidence="1">
    <location>
        <begin position="412"/>
        <end position="465"/>
    </location>
</feature>
<evidence type="ECO:0000313" key="9">
    <source>
        <dbReference type="Proteomes" id="UP000323188"/>
    </source>
</evidence>
<feature type="chain" id="PRO_5022736498" evidence="4">
    <location>
        <begin position="23"/>
        <end position="677"/>
    </location>
</feature>
<evidence type="ECO:0000256" key="2">
    <source>
        <dbReference type="SAM" id="MobiDB-lite"/>
    </source>
</evidence>
<evidence type="ECO:0000259" key="5">
    <source>
        <dbReference type="Pfam" id="PF06580"/>
    </source>
</evidence>
<dbReference type="PANTHER" id="PTHR34220:SF7">
    <property type="entry name" value="SENSOR HISTIDINE KINASE YPDA"/>
    <property type="match status" value="1"/>
</dbReference>
<dbReference type="Pfam" id="PF07696">
    <property type="entry name" value="7TMR-DISMED2"/>
    <property type="match status" value="1"/>
</dbReference>
<feature type="transmembrane region" description="Helical" evidence="3">
    <location>
        <begin position="317"/>
        <end position="336"/>
    </location>
</feature>
<feature type="transmembrane region" description="Helical" evidence="3">
    <location>
        <begin position="384"/>
        <end position="402"/>
    </location>
</feature>
<dbReference type="SUPFAM" id="SSF55874">
    <property type="entry name" value="ATPase domain of HSP90 chaperone/DNA topoisomerase II/histidine kinase"/>
    <property type="match status" value="1"/>
</dbReference>
<keyword evidence="8" id="KW-0418">Kinase</keyword>
<feature type="transmembrane region" description="Helical" evidence="3">
    <location>
        <begin position="283"/>
        <end position="305"/>
    </location>
</feature>
<organism evidence="8 9">
    <name type="scientific">Maribacter flavus</name>
    <dbReference type="NCBI Taxonomy" id="1658664"/>
    <lineage>
        <taxon>Bacteria</taxon>
        <taxon>Pseudomonadati</taxon>
        <taxon>Bacteroidota</taxon>
        <taxon>Flavobacteriia</taxon>
        <taxon>Flavobacteriales</taxon>
        <taxon>Flavobacteriaceae</taxon>
        <taxon>Maribacter</taxon>
    </lineage>
</organism>
<dbReference type="AlphaFoldDB" id="A0A5B2TTA7"/>
<name>A0A5B2TTA7_9FLAO</name>
<dbReference type="PANTHER" id="PTHR34220">
    <property type="entry name" value="SENSOR HISTIDINE KINASE YPDA"/>
    <property type="match status" value="1"/>
</dbReference>
<evidence type="ECO:0000259" key="6">
    <source>
        <dbReference type="Pfam" id="PF07695"/>
    </source>
</evidence>
<dbReference type="Pfam" id="PF07695">
    <property type="entry name" value="7TMR-DISM_7TM"/>
    <property type="match status" value="1"/>
</dbReference>
<feature type="transmembrane region" description="Helical" evidence="3">
    <location>
        <begin position="254"/>
        <end position="271"/>
    </location>
</feature>
<feature type="domain" description="Signal transduction histidine kinase internal region" evidence="5">
    <location>
        <begin position="475"/>
        <end position="553"/>
    </location>
</feature>
<evidence type="ECO:0000256" key="4">
    <source>
        <dbReference type="SAM" id="SignalP"/>
    </source>
</evidence>
<reference evidence="8 9" key="1">
    <citation type="submission" date="2019-09" db="EMBL/GenBank/DDBJ databases">
        <authorList>
            <person name="Khan S.A."/>
            <person name="Jeon C.O."/>
            <person name="Chun B.H."/>
            <person name="Jeong S.E."/>
        </authorList>
    </citation>
    <scope>NUCLEOTIDE SEQUENCE [LARGE SCALE GENOMIC DNA]</scope>
    <source>
        <strain evidence="8 9">KCTC 42508</strain>
    </source>
</reference>
<dbReference type="Proteomes" id="UP000323188">
    <property type="component" value="Unassembled WGS sequence"/>
</dbReference>
<dbReference type="Pfam" id="PF06580">
    <property type="entry name" value="His_kinase"/>
    <property type="match status" value="1"/>
</dbReference>
<dbReference type="EMBL" id="VUOE01000002">
    <property type="protein sequence ID" value="KAA2217198.1"/>
    <property type="molecule type" value="Genomic_DNA"/>
</dbReference>
<dbReference type="InterPro" id="IPR011622">
    <property type="entry name" value="7TMR_DISM_rcpt_extracell_dom2"/>
</dbReference>
<keyword evidence="3" id="KW-0812">Transmembrane</keyword>